<dbReference type="InterPro" id="IPR020471">
    <property type="entry name" value="AKR"/>
</dbReference>
<dbReference type="GO" id="GO:0016491">
    <property type="term" value="F:oxidoreductase activity"/>
    <property type="evidence" value="ECO:0007669"/>
    <property type="project" value="UniProtKB-KW"/>
</dbReference>
<reference evidence="4" key="1">
    <citation type="submission" date="2022-10" db="EMBL/GenBank/DDBJ databases">
        <title>Culturing micro-colonial fungi from biological soil crusts in the Mojave desert and describing Neophaeococcomyces mojavensis, and introducing the new genera and species Taxawa tesnikishii.</title>
        <authorList>
            <person name="Kurbessoian T."/>
            <person name="Stajich J.E."/>
        </authorList>
    </citation>
    <scope>NUCLEOTIDE SEQUENCE</scope>
    <source>
        <strain evidence="4">TK_41</strain>
    </source>
</reference>
<sequence>MVKVVVGMMGSSVASGSSSLATPAQVSSFLSVVKRHGIKELDTARVYNNGRSEELLGEVSASKDFAISTKAPAFAPGSLSEKNILENCAKSIKALRQDKVDIYYLHGPDRTVSLEEQCRAINTLHKQGRFERFGVSNISDAEVQKIHDICVEEGYVLPSLYQGGYNPIGRAPEKTLFPLLKKLNMAFYAFSPLGGGLLAKPISEIMKPAKGTRFDEMKVFGDIYLTDQIVGQLKKVQQICDEEGVPLMEATMRWFMHHSPLGEEDGFILGASTEQQIDRSLSACEKGPLERKLADAWEEMWSEIGKDPPKYHN</sequence>
<dbReference type="InterPro" id="IPR023210">
    <property type="entry name" value="NADP_OxRdtase_dom"/>
</dbReference>
<dbReference type="Pfam" id="PF00248">
    <property type="entry name" value="Aldo_ket_red"/>
    <property type="match status" value="1"/>
</dbReference>
<dbReference type="InterPro" id="IPR050523">
    <property type="entry name" value="AKR_Detox_Biosynth"/>
</dbReference>
<protein>
    <recommendedName>
        <fullName evidence="3">NADP-dependent oxidoreductase domain-containing protein</fullName>
    </recommendedName>
</protein>
<evidence type="ECO:0000256" key="2">
    <source>
        <dbReference type="ARBA" id="ARBA00038157"/>
    </source>
</evidence>
<dbReference type="EMBL" id="JAPDRK010000010">
    <property type="protein sequence ID" value="KAJ9608238.1"/>
    <property type="molecule type" value="Genomic_DNA"/>
</dbReference>
<proteinExistence type="inferred from homology"/>
<dbReference type="CDD" id="cd19075">
    <property type="entry name" value="AKR_AKR7A1-5"/>
    <property type="match status" value="1"/>
</dbReference>
<comment type="caution">
    <text evidence="4">The sequence shown here is derived from an EMBL/GenBank/DDBJ whole genome shotgun (WGS) entry which is preliminary data.</text>
</comment>
<keyword evidence="1" id="KW-0560">Oxidoreductase</keyword>
<organism evidence="4 5">
    <name type="scientific">Cladophialophora chaetospira</name>
    <dbReference type="NCBI Taxonomy" id="386627"/>
    <lineage>
        <taxon>Eukaryota</taxon>
        <taxon>Fungi</taxon>
        <taxon>Dikarya</taxon>
        <taxon>Ascomycota</taxon>
        <taxon>Pezizomycotina</taxon>
        <taxon>Eurotiomycetes</taxon>
        <taxon>Chaetothyriomycetidae</taxon>
        <taxon>Chaetothyriales</taxon>
        <taxon>Herpotrichiellaceae</taxon>
        <taxon>Cladophialophora</taxon>
    </lineage>
</organism>
<dbReference type="Proteomes" id="UP001172673">
    <property type="component" value="Unassembled WGS sequence"/>
</dbReference>
<evidence type="ECO:0000313" key="4">
    <source>
        <dbReference type="EMBL" id="KAJ9608238.1"/>
    </source>
</evidence>
<dbReference type="Gene3D" id="3.20.20.100">
    <property type="entry name" value="NADP-dependent oxidoreductase domain"/>
    <property type="match status" value="1"/>
</dbReference>
<comment type="similarity">
    <text evidence="2">Belongs to the aldo/keto reductase family. Aldo/keto reductase 2 subfamily.</text>
</comment>
<dbReference type="SUPFAM" id="SSF51430">
    <property type="entry name" value="NAD(P)-linked oxidoreductase"/>
    <property type="match status" value="1"/>
</dbReference>
<gene>
    <name evidence="4" type="ORF">H2200_007226</name>
</gene>
<accession>A0AA38X7K2</accession>
<evidence type="ECO:0000259" key="3">
    <source>
        <dbReference type="Pfam" id="PF00248"/>
    </source>
</evidence>
<name>A0AA38X7K2_9EURO</name>
<dbReference type="PANTHER" id="PTHR43364:SF4">
    <property type="entry name" value="NAD(P)-LINKED OXIDOREDUCTASE SUPERFAMILY PROTEIN"/>
    <property type="match status" value="1"/>
</dbReference>
<feature type="domain" description="NADP-dependent oxidoreductase" evidence="3">
    <location>
        <begin position="22"/>
        <end position="300"/>
    </location>
</feature>
<dbReference type="PRINTS" id="PR00069">
    <property type="entry name" value="ALDKETRDTASE"/>
</dbReference>
<dbReference type="AlphaFoldDB" id="A0AA38X7K2"/>
<keyword evidence="5" id="KW-1185">Reference proteome</keyword>
<dbReference type="PANTHER" id="PTHR43364">
    <property type="entry name" value="NADH-SPECIFIC METHYLGLYOXAL REDUCTASE-RELATED"/>
    <property type="match status" value="1"/>
</dbReference>
<evidence type="ECO:0000313" key="5">
    <source>
        <dbReference type="Proteomes" id="UP001172673"/>
    </source>
</evidence>
<evidence type="ECO:0000256" key="1">
    <source>
        <dbReference type="ARBA" id="ARBA00023002"/>
    </source>
</evidence>
<dbReference type="InterPro" id="IPR036812">
    <property type="entry name" value="NAD(P)_OxRdtase_dom_sf"/>
</dbReference>